<reference evidence="1" key="1">
    <citation type="submission" date="2014-12" db="EMBL/GenBank/DDBJ databases">
        <title>Insight into the proteome of Arion vulgaris.</title>
        <authorList>
            <person name="Aradska J."/>
            <person name="Bulat T."/>
            <person name="Smidak R."/>
            <person name="Sarate P."/>
            <person name="Gangsoo J."/>
            <person name="Sialana F."/>
            <person name="Bilban M."/>
            <person name="Lubec G."/>
        </authorList>
    </citation>
    <scope>NUCLEOTIDE SEQUENCE</scope>
    <source>
        <tissue evidence="1">Skin</tissue>
    </source>
</reference>
<evidence type="ECO:0000313" key="1">
    <source>
        <dbReference type="EMBL" id="CEK57729.1"/>
    </source>
</evidence>
<name>A0A0B6YNB1_9EUPU</name>
<dbReference type="EMBL" id="HACG01010864">
    <property type="protein sequence ID" value="CEK57729.1"/>
    <property type="molecule type" value="Transcribed_RNA"/>
</dbReference>
<accession>A0A0B6YNB1</accession>
<feature type="non-terminal residue" evidence="1">
    <location>
        <position position="77"/>
    </location>
</feature>
<sequence>SKTEPTEDSFDKNSEFHDCLNTLPTEPVIISDRAPQHQQNDSIKRTSISEVANKNDLCLKGHNIIENNLTDNEKIAR</sequence>
<gene>
    <name evidence="1" type="primary">ORF30929</name>
</gene>
<organism evidence="1">
    <name type="scientific">Arion vulgaris</name>
    <dbReference type="NCBI Taxonomy" id="1028688"/>
    <lineage>
        <taxon>Eukaryota</taxon>
        <taxon>Metazoa</taxon>
        <taxon>Spiralia</taxon>
        <taxon>Lophotrochozoa</taxon>
        <taxon>Mollusca</taxon>
        <taxon>Gastropoda</taxon>
        <taxon>Heterobranchia</taxon>
        <taxon>Euthyneura</taxon>
        <taxon>Panpulmonata</taxon>
        <taxon>Eupulmonata</taxon>
        <taxon>Stylommatophora</taxon>
        <taxon>Helicina</taxon>
        <taxon>Arionoidea</taxon>
        <taxon>Arionidae</taxon>
        <taxon>Arion</taxon>
    </lineage>
</organism>
<protein>
    <submittedName>
        <fullName evidence="1">Uncharacterized protein</fullName>
    </submittedName>
</protein>
<proteinExistence type="predicted"/>
<dbReference type="AlphaFoldDB" id="A0A0B6YNB1"/>
<feature type="non-terminal residue" evidence="1">
    <location>
        <position position="1"/>
    </location>
</feature>